<sequence length="501" mass="55327">MSTRGLLALAGLFIALRLVFFPLADPIVDEAYYWLYSQRMELAFLDHPPLVAWLNWLGTHLLGNTPAGVRLGAIGCGVIALVYIWRLTREVGGGHQQALAAVLLGCALPGFFLSGFLMTPDAPLVAAWSAGVFYLHRALVHDQRGAWLGVGLAMGLGLLAKYPIVLLAAGAAGFVLTDPVARRWLARPQPYLATLLALALFWPVLAWNAAHDWASFAFQSTRRVQQSYEFSTHLLVAHVLLLLFPTGALAAWGVATRPAWRARAVADARSRCLLLWTAAVPFGVFFAFSLFNYPHFHWTGPAYIGLLPFLATTLTLPAAPADRLGRFLARAWRPTLYLLGAIYASTAVYIVFGLPGVPYPSRNVDYLAWREAAAAVHQLEQQVQRDTGQRPLVAGMSKWSIAAGLAFYDTDGRRDNITSRNIVGRGGAMFEYWFDDQSNGKRPVLLVDFERKDLQGPEVDAALVEVGPIQEQIIHWRGQVIRHLYYRVAAGYRPAAVQRTR</sequence>
<evidence type="ECO:0000313" key="10">
    <source>
        <dbReference type="EMBL" id="ANX04834.1"/>
    </source>
</evidence>
<dbReference type="PANTHER" id="PTHR33908">
    <property type="entry name" value="MANNOSYLTRANSFERASE YKCB-RELATED"/>
    <property type="match status" value="1"/>
</dbReference>
<keyword evidence="3" id="KW-0328">Glycosyltransferase</keyword>
<keyword evidence="6 8" id="KW-1133">Transmembrane helix</keyword>
<name>A0A1B1YVI8_9GAMM</name>
<feature type="transmembrane region" description="Helical" evidence="8">
    <location>
        <begin position="230"/>
        <end position="252"/>
    </location>
</feature>
<evidence type="ECO:0000256" key="1">
    <source>
        <dbReference type="ARBA" id="ARBA00004651"/>
    </source>
</evidence>
<feature type="transmembrane region" description="Helical" evidence="8">
    <location>
        <begin position="273"/>
        <end position="291"/>
    </location>
</feature>
<evidence type="ECO:0000256" key="7">
    <source>
        <dbReference type="ARBA" id="ARBA00023136"/>
    </source>
</evidence>
<evidence type="ECO:0000256" key="3">
    <source>
        <dbReference type="ARBA" id="ARBA00022676"/>
    </source>
</evidence>
<evidence type="ECO:0000259" key="9">
    <source>
        <dbReference type="Pfam" id="PF13231"/>
    </source>
</evidence>
<feature type="domain" description="Glycosyltransferase RgtA/B/C/D-like" evidence="9">
    <location>
        <begin position="46"/>
        <end position="207"/>
    </location>
</feature>
<evidence type="ECO:0000256" key="6">
    <source>
        <dbReference type="ARBA" id="ARBA00022989"/>
    </source>
</evidence>
<dbReference type="GO" id="GO:0009103">
    <property type="term" value="P:lipopolysaccharide biosynthetic process"/>
    <property type="evidence" value="ECO:0007669"/>
    <property type="project" value="UniProtKB-ARBA"/>
</dbReference>
<evidence type="ECO:0000313" key="11">
    <source>
        <dbReference type="Proteomes" id="UP000092952"/>
    </source>
</evidence>
<feature type="transmembrane region" description="Helical" evidence="8">
    <location>
        <begin position="146"/>
        <end position="177"/>
    </location>
</feature>
<keyword evidence="4" id="KW-0808">Transferase</keyword>
<dbReference type="Proteomes" id="UP000092952">
    <property type="component" value="Chromosome"/>
</dbReference>
<feature type="transmembrane region" description="Helical" evidence="8">
    <location>
        <begin position="98"/>
        <end position="118"/>
    </location>
</feature>
<dbReference type="PANTHER" id="PTHR33908:SF11">
    <property type="entry name" value="MEMBRANE PROTEIN"/>
    <property type="match status" value="1"/>
</dbReference>
<reference evidence="11" key="1">
    <citation type="submission" date="2016-03" db="EMBL/GenBank/DDBJ databases">
        <title>Complete genome sequence of Solimmundus cernigliae, representing a novel lineage of polycyclic aromatic hydrocarbon degraders within the Gammaproteobacteria.</title>
        <authorList>
            <person name="Singleton D.R."/>
            <person name="Dickey A.N."/>
            <person name="Scholl E.H."/>
            <person name="Wright F.A."/>
            <person name="Aitken M.D."/>
        </authorList>
    </citation>
    <scope>NUCLEOTIDE SEQUENCE [LARGE SCALE GENOMIC DNA]</scope>
    <source>
        <strain evidence="11">TR3.2</strain>
    </source>
</reference>
<dbReference type="GO" id="GO:0005886">
    <property type="term" value="C:plasma membrane"/>
    <property type="evidence" value="ECO:0007669"/>
    <property type="project" value="UniProtKB-SubCell"/>
</dbReference>
<proteinExistence type="predicted"/>
<keyword evidence="5 8" id="KW-0812">Transmembrane</keyword>
<dbReference type="GO" id="GO:0016763">
    <property type="term" value="F:pentosyltransferase activity"/>
    <property type="evidence" value="ECO:0007669"/>
    <property type="project" value="TreeGrafter"/>
</dbReference>
<dbReference type="EMBL" id="CP014671">
    <property type="protein sequence ID" value="ANX04834.1"/>
    <property type="molecule type" value="Genomic_DNA"/>
</dbReference>
<evidence type="ECO:0000256" key="8">
    <source>
        <dbReference type="SAM" id="Phobius"/>
    </source>
</evidence>
<feature type="transmembrane region" description="Helical" evidence="8">
    <location>
        <begin position="303"/>
        <end position="324"/>
    </location>
</feature>
<evidence type="ECO:0000256" key="5">
    <source>
        <dbReference type="ARBA" id="ARBA00022692"/>
    </source>
</evidence>
<dbReference type="Pfam" id="PF13231">
    <property type="entry name" value="PMT_2"/>
    <property type="match status" value="1"/>
</dbReference>
<dbReference type="AlphaFoldDB" id="A0A1B1YVI8"/>
<accession>A0A1B1YVI8</accession>
<organism evidence="10 11">
    <name type="scientific">Immundisolibacter cernigliae</name>
    <dbReference type="NCBI Taxonomy" id="1810504"/>
    <lineage>
        <taxon>Bacteria</taxon>
        <taxon>Pseudomonadati</taxon>
        <taxon>Pseudomonadota</taxon>
        <taxon>Gammaproteobacteria</taxon>
        <taxon>Immundisolibacterales</taxon>
        <taxon>Immundisolibacteraceae</taxon>
        <taxon>Immundisolibacter</taxon>
    </lineage>
</organism>
<gene>
    <name evidence="10" type="ORF">PG2T_12095</name>
</gene>
<evidence type="ECO:0000256" key="4">
    <source>
        <dbReference type="ARBA" id="ARBA00022679"/>
    </source>
</evidence>
<feature type="transmembrane region" description="Helical" evidence="8">
    <location>
        <begin position="67"/>
        <end position="86"/>
    </location>
</feature>
<evidence type="ECO:0000256" key="2">
    <source>
        <dbReference type="ARBA" id="ARBA00022475"/>
    </source>
</evidence>
<keyword evidence="7 8" id="KW-0472">Membrane</keyword>
<dbReference type="InParanoid" id="A0A1B1YVI8"/>
<feature type="transmembrane region" description="Helical" evidence="8">
    <location>
        <begin position="336"/>
        <end position="357"/>
    </location>
</feature>
<dbReference type="InterPro" id="IPR038731">
    <property type="entry name" value="RgtA/B/C-like"/>
</dbReference>
<dbReference type="InterPro" id="IPR050297">
    <property type="entry name" value="LipidA_mod_glycosyltrf_83"/>
</dbReference>
<dbReference type="STRING" id="1810504.PG2T_12095"/>
<keyword evidence="2" id="KW-1003">Cell membrane</keyword>
<feature type="transmembrane region" description="Helical" evidence="8">
    <location>
        <begin position="189"/>
        <end position="210"/>
    </location>
</feature>
<keyword evidence="11" id="KW-1185">Reference proteome</keyword>
<dbReference type="KEGG" id="gbi:PG2T_12095"/>
<protein>
    <recommendedName>
        <fullName evidence="9">Glycosyltransferase RgtA/B/C/D-like domain-containing protein</fullName>
    </recommendedName>
</protein>
<comment type="subcellular location">
    <subcellularLocation>
        <location evidence="1">Cell membrane</location>
        <topology evidence="1">Multi-pass membrane protein</topology>
    </subcellularLocation>
</comment>